<dbReference type="PANTHER" id="PTHR30349:SF41">
    <property type="entry name" value="INTEGRASE_RECOMBINASE PROTEIN MJ0367-RELATED"/>
    <property type="match status" value="1"/>
</dbReference>
<accession>A0AAV3SB38</accession>
<sequence>MRLADNPDKGRKVWLTESEVDELLGVVEDTEKRIAFRLMAHCGLRTKEVLRVTPNDVRPMDGNQAGYKLRVWEGKGDKYRETWAPGDLVQVIQTYTDMANGGNGIEPDEPLIDTTRRTVQRWIKAARETLEAETGDEGWGYLSAHDLRRTWGTRAIESGVLPTVVMQAGGWDDFKTFQEHYMGQHSDSVVSREAAKVLG</sequence>
<proteinExistence type="predicted"/>
<feature type="domain" description="Tyr recombinase" evidence="4">
    <location>
        <begin position="10"/>
        <end position="196"/>
    </location>
</feature>
<dbReference type="SUPFAM" id="SSF56349">
    <property type="entry name" value="DNA breaking-rejoining enzymes"/>
    <property type="match status" value="1"/>
</dbReference>
<dbReference type="Proteomes" id="UP001500962">
    <property type="component" value="Unassembled WGS sequence"/>
</dbReference>
<dbReference type="EMBL" id="BAAADN010000002">
    <property type="protein sequence ID" value="GAA0449333.1"/>
    <property type="molecule type" value="Genomic_DNA"/>
</dbReference>
<dbReference type="GO" id="GO:0006310">
    <property type="term" value="P:DNA recombination"/>
    <property type="evidence" value="ECO:0007669"/>
    <property type="project" value="UniProtKB-KW"/>
</dbReference>
<dbReference type="InterPro" id="IPR013762">
    <property type="entry name" value="Integrase-like_cat_sf"/>
</dbReference>
<keyword evidence="1" id="KW-0229">DNA integration</keyword>
<reference evidence="5" key="3">
    <citation type="submission" date="2023-12" db="EMBL/GenBank/DDBJ databases">
        <authorList>
            <person name="Sun Q."/>
            <person name="Inoue M."/>
        </authorList>
    </citation>
    <scope>NUCLEOTIDE SEQUENCE</scope>
    <source>
        <strain evidence="5">JCM 12289</strain>
    </source>
</reference>
<dbReference type="Pfam" id="PF00589">
    <property type="entry name" value="Phage_integrase"/>
    <property type="match status" value="1"/>
</dbReference>
<protein>
    <submittedName>
        <fullName evidence="5">Site-specific integrase</fullName>
    </submittedName>
</protein>
<dbReference type="KEGG" id="hdo:MUK72_09875"/>
<dbReference type="PANTHER" id="PTHR30349">
    <property type="entry name" value="PHAGE INTEGRASE-RELATED"/>
    <property type="match status" value="1"/>
</dbReference>
<evidence type="ECO:0000313" key="5">
    <source>
        <dbReference type="EMBL" id="GAA0449333.1"/>
    </source>
</evidence>
<keyword evidence="2" id="KW-0238">DNA-binding</keyword>
<gene>
    <name evidence="5" type="ORF">GCM10008985_00890</name>
    <name evidence="6" type="ORF">MUK72_09875</name>
</gene>
<dbReference type="InterPro" id="IPR011010">
    <property type="entry name" value="DNA_brk_join_enz"/>
</dbReference>
<dbReference type="CDD" id="cd00397">
    <property type="entry name" value="DNA_BRE_C"/>
    <property type="match status" value="1"/>
</dbReference>
<evidence type="ECO:0000313" key="7">
    <source>
        <dbReference type="Proteomes" id="UP000830542"/>
    </source>
</evidence>
<dbReference type="InterPro" id="IPR002104">
    <property type="entry name" value="Integrase_catalytic"/>
</dbReference>
<dbReference type="EMBL" id="CP095005">
    <property type="protein sequence ID" value="UOO94277.1"/>
    <property type="molecule type" value="Genomic_DNA"/>
</dbReference>
<evidence type="ECO:0000313" key="6">
    <source>
        <dbReference type="EMBL" id="UOO94277.1"/>
    </source>
</evidence>
<dbReference type="GO" id="GO:0015074">
    <property type="term" value="P:DNA integration"/>
    <property type="evidence" value="ECO:0007669"/>
    <property type="project" value="UniProtKB-KW"/>
</dbReference>
<reference evidence="5" key="1">
    <citation type="journal article" date="2014" name="Int. J. Syst. Evol. Microbiol.">
        <title>Complete genome sequence of Corynebacterium casei LMG S-19264T (=DSM 44701T), isolated from a smear-ripened cheese.</title>
        <authorList>
            <consortium name="US DOE Joint Genome Institute (JGI-PGF)"/>
            <person name="Walter F."/>
            <person name="Albersmeier A."/>
            <person name="Kalinowski J."/>
            <person name="Ruckert C."/>
        </authorList>
    </citation>
    <scope>NUCLEOTIDE SEQUENCE</scope>
    <source>
        <strain evidence="5">JCM 12289</strain>
    </source>
</reference>
<dbReference type="Gene3D" id="1.10.443.10">
    <property type="entry name" value="Intergrase catalytic core"/>
    <property type="match status" value="1"/>
</dbReference>
<dbReference type="InterPro" id="IPR050090">
    <property type="entry name" value="Tyrosine_recombinase_XerCD"/>
</dbReference>
<dbReference type="GO" id="GO:0003677">
    <property type="term" value="F:DNA binding"/>
    <property type="evidence" value="ECO:0007669"/>
    <property type="project" value="UniProtKB-KW"/>
</dbReference>
<dbReference type="AlphaFoldDB" id="A0AAV3SB38"/>
<evidence type="ECO:0000256" key="3">
    <source>
        <dbReference type="ARBA" id="ARBA00023172"/>
    </source>
</evidence>
<evidence type="ECO:0000313" key="8">
    <source>
        <dbReference type="Proteomes" id="UP001500962"/>
    </source>
</evidence>
<reference evidence="6" key="2">
    <citation type="submission" date="2022-04" db="EMBL/GenBank/DDBJ databases">
        <title>Sequencing and genomic assembly of Halococcus dombrowskii.</title>
        <authorList>
            <person name="Lim S.W."/>
            <person name="MacLea K.S."/>
        </authorList>
    </citation>
    <scope>NUCLEOTIDE SEQUENCE</scope>
    <source>
        <strain evidence="6">H4</strain>
    </source>
</reference>
<keyword evidence="3" id="KW-0233">DNA recombination</keyword>
<evidence type="ECO:0000256" key="1">
    <source>
        <dbReference type="ARBA" id="ARBA00022908"/>
    </source>
</evidence>
<dbReference type="GeneID" id="71762157"/>
<organism evidence="5 8">
    <name type="scientific">Halococcus dombrowskii</name>
    <dbReference type="NCBI Taxonomy" id="179637"/>
    <lineage>
        <taxon>Archaea</taxon>
        <taxon>Methanobacteriati</taxon>
        <taxon>Methanobacteriota</taxon>
        <taxon>Stenosarchaea group</taxon>
        <taxon>Halobacteria</taxon>
        <taxon>Halobacteriales</taxon>
        <taxon>Halococcaceae</taxon>
        <taxon>Halococcus</taxon>
    </lineage>
</organism>
<dbReference type="RefSeq" id="WP_244699624.1">
    <property type="nucleotide sequence ID" value="NZ_BAAADN010000002.1"/>
</dbReference>
<evidence type="ECO:0000256" key="2">
    <source>
        <dbReference type="ARBA" id="ARBA00023125"/>
    </source>
</evidence>
<keyword evidence="7" id="KW-1185">Reference proteome</keyword>
<evidence type="ECO:0000259" key="4">
    <source>
        <dbReference type="PROSITE" id="PS51898"/>
    </source>
</evidence>
<dbReference type="PROSITE" id="PS51898">
    <property type="entry name" value="TYR_RECOMBINASE"/>
    <property type="match status" value="1"/>
</dbReference>
<name>A0AAV3SB38_HALDO</name>
<dbReference type="Proteomes" id="UP000830542">
    <property type="component" value="Chromosome"/>
</dbReference>